<dbReference type="SUPFAM" id="SSF89796">
    <property type="entry name" value="CoA-transferase family III (CaiB/BaiF)"/>
    <property type="match status" value="1"/>
</dbReference>
<proteinExistence type="predicted"/>
<evidence type="ECO:0000313" key="3">
    <source>
        <dbReference type="Proteomes" id="UP000634229"/>
    </source>
</evidence>
<reference evidence="2 3" key="1">
    <citation type="submission" date="2021-01" db="EMBL/GenBank/DDBJ databases">
        <title>WGS of actinomycetes isolated from Thailand.</title>
        <authorList>
            <person name="Thawai C."/>
        </authorList>
    </citation>
    <scope>NUCLEOTIDE SEQUENCE [LARGE SCALE GENOMIC DNA]</scope>
    <source>
        <strain evidence="2 3">CA1R205</strain>
    </source>
</reference>
<accession>A0ABS1NKC8</accession>
<evidence type="ECO:0000313" key="2">
    <source>
        <dbReference type="EMBL" id="MBL1100533.1"/>
    </source>
</evidence>
<dbReference type="PANTHER" id="PTHR48207:SF3">
    <property type="entry name" value="SUCCINATE--HYDROXYMETHYLGLUTARATE COA-TRANSFERASE"/>
    <property type="match status" value="1"/>
</dbReference>
<keyword evidence="3" id="KW-1185">Reference proteome</keyword>
<dbReference type="Gene3D" id="3.40.50.10540">
    <property type="entry name" value="Crotonobetainyl-coa:carnitine coa-transferase, domain 1"/>
    <property type="match status" value="1"/>
</dbReference>
<gene>
    <name evidence="2" type="ORF">JK363_28410</name>
</gene>
<organism evidence="2 3">
    <name type="scientific">Streptomyces coffeae</name>
    <dbReference type="NCBI Taxonomy" id="621382"/>
    <lineage>
        <taxon>Bacteria</taxon>
        <taxon>Bacillati</taxon>
        <taxon>Actinomycetota</taxon>
        <taxon>Actinomycetes</taxon>
        <taxon>Kitasatosporales</taxon>
        <taxon>Streptomycetaceae</taxon>
        <taxon>Streptomyces</taxon>
    </lineage>
</organism>
<dbReference type="Pfam" id="PF02515">
    <property type="entry name" value="CoA_transf_3"/>
    <property type="match status" value="1"/>
</dbReference>
<evidence type="ECO:0000256" key="1">
    <source>
        <dbReference type="ARBA" id="ARBA00022679"/>
    </source>
</evidence>
<dbReference type="InterPro" id="IPR003673">
    <property type="entry name" value="CoA-Trfase_fam_III"/>
</dbReference>
<dbReference type="EMBL" id="JAERRF010000020">
    <property type="protein sequence ID" value="MBL1100533.1"/>
    <property type="molecule type" value="Genomic_DNA"/>
</dbReference>
<dbReference type="RefSeq" id="WP_201878705.1">
    <property type="nucleotide sequence ID" value="NZ_JAERRF010000020.1"/>
</dbReference>
<sequence length="409" mass="44284">MNGLPPEALAGVRVLDLSRILAGPTATQLLGDLGADVVKVEKPGEGDDTRRWGPPYVPGVDGRPTAESAYYLCANRNKRSIAIDLASPAGRELVLELVTRADVLVENHKPGSLARYGLAYDQLRGRHPRLIYCSITGFGQTGAYADRPGYDFLIQGMGGIMSLTGEPDGEPMKTGVGIADVMTGMYAVAGILAALHHRQASGAGQYIDISLMDTQIAWLANAGTNYLLSRTVPRRLGNGHPNIVPYQVFDTSDAPMILAVGNDSQFARFCTVAGADELATDSRFATNPERVAHREELCARVAQRLRARPRSRWLDELQAVGVPCGPVNDLAEVFADPHVVARGAEVRMPCDWAEAREITLLANPLRMSATPPTYRRVPPRLNEHRDQVLDDWLRSGPSTTAHKGESCTS</sequence>
<dbReference type="Gene3D" id="3.30.1540.10">
    <property type="entry name" value="formyl-coa transferase, domain 3"/>
    <property type="match status" value="1"/>
</dbReference>
<dbReference type="GO" id="GO:0016740">
    <property type="term" value="F:transferase activity"/>
    <property type="evidence" value="ECO:0007669"/>
    <property type="project" value="UniProtKB-KW"/>
</dbReference>
<dbReference type="InterPro" id="IPR044855">
    <property type="entry name" value="CoA-Trfase_III_dom3_sf"/>
</dbReference>
<name>A0ABS1NKC8_9ACTN</name>
<keyword evidence="1 2" id="KW-0808">Transferase</keyword>
<dbReference type="InterPro" id="IPR050483">
    <property type="entry name" value="CoA-transferase_III_domain"/>
</dbReference>
<dbReference type="InterPro" id="IPR023606">
    <property type="entry name" value="CoA-Trfase_III_dom_1_sf"/>
</dbReference>
<comment type="caution">
    <text evidence="2">The sequence shown here is derived from an EMBL/GenBank/DDBJ whole genome shotgun (WGS) entry which is preliminary data.</text>
</comment>
<protein>
    <submittedName>
        <fullName evidence="2">CoA transferase</fullName>
    </submittedName>
</protein>
<dbReference type="Proteomes" id="UP000634229">
    <property type="component" value="Unassembled WGS sequence"/>
</dbReference>
<dbReference type="PANTHER" id="PTHR48207">
    <property type="entry name" value="SUCCINATE--HYDROXYMETHYLGLUTARATE COA-TRANSFERASE"/>
    <property type="match status" value="1"/>
</dbReference>